<evidence type="ECO:0000259" key="4">
    <source>
        <dbReference type="PROSITE" id="PS50238"/>
    </source>
</evidence>
<reference evidence="5" key="1">
    <citation type="submission" date="2020-06" db="EMBL/GenBank/DDBJ databases">
        <title>Draft genome of Bugula neritina, a colonial animal packing powerful symbionts and potential medicines.</title>
        <authorList>
            <person name="Rayko M."/>
        </authorList>
    </citation>
    <scope>NUCLEOTIDE SEQUENCE [LARGE SCALE GENOMIC DNA]</scope>
    <source>
        <strain evidence="5">Kwan_BN1</strain>
    </source>
</reference>
<feature type="domain" description="Ras-associating" evidence="3">
    <location>
        <begin position="322"/>
        <end position="399"/>
    </location>
</feature>
<dbReference type="Pfam" id="PF00788">
    <property type="entry name" value="RA"/>
    <property type="match status" value="1"/>
</dbReference>
<dbReference type="SUPFAM" id="SSF48350">
    <property type="entry name" value="GTPase activation domain, GAP"/>
    <property type="match status" value="1"/>
</dbReference>
<evidence type="ECO:0000256" key="2">
    <source>
        <dbReference type="SAM" id="MobiDB-lite"/>
    </source>
</evidence>
<dbReference type="InterPro" id="IPR000198">
    <property type="entry name" value="RhoGAP_dom"/>
</dbReference>
<proteinExistence type="predicted"/>
<dbReference type="SMART" id="SM00233">
    <property type="entry name" value="PH"/>
    <property type="match status" value="1"/>
</dbReference>
<feature type="compositionally biased region" description="Basic and acidic residues" evidence="2">
    <location>
        <begin position="703"/>
        <end position="715"/>
    </location>
</feature>
<dbReference type="InterPro" id="IPR029071">
    <property type="entry name" value="Ubiquitin-like_domsf"/>
</dbReference>
<dbReference type="Proteomes" id="UP000593567">
    <property type="component" value="Unassembled WGS sequence"/>
</dbReference>
<evidence type="ECO:0000259" key="3">
    <source>
        <dbReference type="PROSITE" id="PS50200"/>
    </source>
</evidence>
<dbReference type="OrthoDB" id="9994905at2759"/>
<dbReference type="AlphaFoldDB" id="A0A7J7KFC0"/>
<dbReference type="InterPro" id="IPR000159">
    <property type="entry name" value="RA_dom"/>
</dbReference>
<keyword evidence="1" id="KW-0343">GTPase activation</keyword>
<feature type="region of interest" description="Disordered" evidence="2">
    <location>
        <begin position="672"/>
        <end position="715"/>
    </location>
</feature>
<accession>A0A7J7KFC0</accession>
<dbReference type="Gene3D" id="2.30.29.30">
    <property type="entry name" value="Pleckstrin-homology domain (PH domain)/Phosphotyrosine-binding domain (PTB)"/>
    <property type="match status" value="1"/>
</dbReference>
<dbReference type="InterPro" id="IPR001849">
    <property type="entry name" value="PH_domain"/>
</dbReference>
<dbReference type="InterPro" id="IPR008936">
    <property type="entry name" value="Rho_GTPase_activation_prot"/>
</dbReference>
<dbReference type="PROSITE" id="PS50238">
    <property type="entry name" value="RHOGAP"/>
    <property type="match status" value="1"/>
</dbReference>
<evidence type="ECO:0000313" key="6">
    <source>
        <dbReference type="Proteomes" id="UP000593567"/>
    </source>
</evidence>
<protein>
    <recommendedName>
        <fullName evidence="7">ARHGAP20</fullName>
    </recommendedName>
</protein>
<sequence>MSQTPKTTRNKKLYLDIKMHKSHSFNAMADLKLPFSKFRRPKNKKEVYQTKLADMSYTSASRAVSDDSTSVDSLDLDISLSYSPLPGVQRLELSEVAAGISKLSHAESDEQLNQSNEQSTLSRIEKLFPHDDLELNSSADKKPRRRRSAPSQILLKNLYRRSGTGDEVGMSRVPPPSSEVPVTNSDFVSRKFICESAVQLSAGVQTQQRYIFLFNDLLFIAKQRSSTSYKLKNKLLVSELWVTDYIAGVSESTADPTKSFVIGWPTTNYIATFSTKELCDRWKDKLRQQISEEQSKDLSSEIPVTVVHKNTLQEHMSDTIFIERDTDAEMLLDLTIKKFEIQNAKDTEYRLWVMSPKDESFYPLFGHEQPFAIQISHDRDAEDLDSSIKCQFILRENKKQVKTDRKPQKSGKKKKLPLSNIFRKASGKLPLSPRSTSICEGKLFGHPLDEICDPDIPTPLMELLETLYNSGPFTTEIFRKPANAKRCQDMVNRMNSSEPEGWCNGCHNGILLASVLKTYLRELPGKLCCSEYYGLWSDAIYLSNHDDRKSSITKIVETLPRGNQLVLRHIICILHYIQDNSEYNYMTSSNLAVCLGPSLLANESLEKSEQEASLKTVPQIVQYLIDNCQSVFGKDILDTFGHLPIEPVDSDTEEVSTNSRLLTIYNDSLESLSDTEGESRKAGTLTQMSPSSCSRDSGLILSDPHEGEHSDEHSLRQEIIKSKSCDSISQPEQRSIGVRMAPLQTQVSSDSLDCDDEYGELGNDCTFLLTKSKSGGHLCFDRNVEKSSVRIPSERHANPYPINSTFNKLQEVEYSSSDSEDKPSARFSVKLDLNSFIEISKFLVLKNCFS</sequence>
<dbReference type="GO" id="GO:0007165">
    <property type="term" value="P:signal transduction"/>
    <property type="evidence" value="ECO:0007669"/>
    <property type="project" value="InterPro"/>
</dbReference>
<dbReference type="InterPro" id="IPR047887">
    <property type="entry name" value="ARHGAP20_PH"/>
</dbReference>
<dbReference type="PANTHER" id="PTHR23179">
    <property type="entry name" value="T-CELL ACTIVATION RHO GTPASE ACTIVATING PROTEIN-RELATED"/>
    <property type="match status" value="1"/>
</dbReference>
<dbReference type="GO" id="GO:0005096">
    <property type="term" value="F:GTPase activator activity"/>
    <property type="evidence" value="ECO:0007669"/>
    <property type="project" value="UniProtKB-KW"/>
</dbReference>
<feature type="domain" description="Rho-GAP" evidence="4">
    <location>
        <begin position="446"/>
        <end position="632"/>
    </location>
</feature>
<keyword evidence="6" id="KW-1185">Reference proteome</keyword>
<dbReference type="PANTHER" id="PTHR23179:SF3">
    <property type="entry name" value="RHO GTPASE-ACTIVATING PROTEIN 20"/>
    <property type="match status" value="1"/>
</dbReference>
<dbReference type="SUPFAM" id="SSF54236">
    <property type="entry name" value="Ubiquitin-like"/>
    <property type="match status" value="1"/>
</dbReference>
<comment type="caution">
    <text evidence="5">The sequence shown here is derived from an EMBL/GenBank/DDBJ whole genome shotgun (WGS) entry which is preliminary data.</text>
</comment>
<dbReference type="Pfam" id="PF22286">
    <property type="entry name" value="RHG20_PH"/>
    <property type="match status" value="1"/>
</dbReference>
<dbReference type="PROSITE" id="PS50200">
    <property type="entry name" value="RA"/>
    <property type="match status" value="1"/>
</dbReference>
<dbReference type="CDD" id="cd13319">
    <property type="entry name" value="PH_RARhoGAP"/>
    <property type="match status" value="1"/>
</dbReference>
<evidence type="ECO:0000256" key="1">
    <source>
        <dbReference type="ARBA" id="ARBA00022468"/>
    </source>
</evidence>
<evidence type="ECO:0000313" key="5">
    <source>
        <dbReference type="EMBL" id="KAF6036571.1"/>
    </source>
</evidence>
<dbReference type="SMART" id="SM00324">
    <property type="entry name" value="RhoGAP"/>
    <property type="match status" value="1"/>
</dbReference>
<dbReference type="InterPro" id="IPR011993">
    <property type="entry name" value="PH-like_dom_sf"/>
</dbReference>
<feature type="compositionally biased region" description="Polar residues" evidence="2">
    <location>
        <begin position="684"/>
        <end position="695"/>
    </location>
</feature>
<organism evidence="5 6">
    <name type="scientific">Bugula neritina</name>
    <name type="common">Brown bryozoan</name>
    <name type="synonym">Sertularia neritina</name>
    <dbReference type="NCBI Taxonomy" id="10212"/>
    <lineage>
        <taxon>Eukaryota</taxon>
        <taxon>Metazoa</taxon>
        <taxon>Spiralia</taxon>
        <taxon>Lophotrochozoa</taxon>
        <taxon>Bryozoa</taxon>
        <taxon>Gymnolaemata</taxon>
        <taxon>Cheilostomatida</taxon>
        <taxon>Flustrina</taxon>
        <taxon>Buguloidea</taxon>
        <taxon>Bugulidae</taxon>
        <taxon>Bugula</taxon>
    </lineage>
</organism>
<gene>
    <name evidence="5" type="ORF">EB796_005105</name>
</gene>
<dbReference type="Pfam" id="PF00620">
    <property type="entry name" value="RhoGAP"/>
    <property type="match status" value="1"/>
</dbReference>
<evidence type="ECO:0008006" key="7">
    <source>
        <dbReference type="Google" id="ProtNLM"/>
    </source>
</evidence>
<name>A0A7J7KFC0_BUGNE</name>
<dbReference type="Gene3D" id="1.10.555.10">
    <property type="entry name" value="Rho GTPase activation protein"/>
    <property type="match status" value="1"/>
</dbReference>
<dbReference type="EMBL" id="VXIV02000700">
    <property type="protein sequence ID" value="KAF6036571.1"/>
    <property type="molecule type" value="Genomic_DNA"/>
</dbReference>
<dbReference type="SUPFAM" id="SSF50729">
    <property type="entry name" value="PH domain-like"/>
    <property type="match status" value="1"/>
</dbReference>